<keyword evidence="4" id="KW-1185">Reference proteome</keyword>
<feature type="domain" description="MurNAc-LAA" evidence="2">
    <location>
        <begin position="128"/>
        <end position="236"/>
    </location>
</feature>
<dbReference type="CDD" id="cd02696">
    <property type="entry name" value="MurNAc-LAA"/>
    <property type="match status" value="1"/>
</dbReference>
<dbReference type="InterPro" id="IPR002508">
    <property type="entry name" value="MurNAc-LAA_cat"/>
</dbReference>
<dbReference type="PANTHER" id="PTHR30404">
    <property type="entry name" value="N-ACETYLMURAMOYL-L-ALANINE AMIDASE"/>
    <property type="match status" value="1"/>
</dbReference>
<dbReference type="Gene3D" id="3.40.630.40">
    <property type="entry name" value="Zn-dependent exopeptidases"/>
    <property type="match status" value="1"/>
</dbReference>
<gene>
    <name evidence="3" type="ORF">FKV70_18895</name>
</gene>
<dbReference type="RefSeq" id="WP_142613815.1">
    <property type="nucleotide sequence ID" value="NZ_VIJZ01000008.1"/>
</dbReference>
<dbReference type="SMART" id="SM00646">
    <property type="entry name" value="Ami_3"/>
    <property type="match status" value="1"/>
</dbReference>
<reference evidence="3 4" key="1">
    <citation type="submission" date="2019-07" db="EMBL/GenBank/DDBJ databases">
        <title>Paenibacillus ottowii sp. nov. isolated from a fermentation system processing bovine manure.</title>
        <authorList>
            <person name="Velazquez L.F."/>
            <person name="Rajbanshi S."/>
            <person name="Guan S."/>
            <person name="Hinchee M."/>
            <person name="Welsh A."/>
        </authorList>
    </citation>
    <scope>NUCLEOTIDE SEQUENCE [LARGE SCALE GENOMIC DNA]</scope>
    <source>
        <strain evidence="3 4">MS2379</strain>
    </source>
</reference>
<dbReference type="EMBL" id="VIJZ01000008">
    <property type="protein sequence ID" value="TQR97300.1"/>
    <property type="molecule type" value="Genomic_DNA"/>
</dbReference>
<dbReference type="Pfam" id="PF01520">
    <property type="entry name" value="Amidase_3"/>
    <property type="match status" value="1"/>
</dbReference>
<name>A0ABY3B0W6_9BACL</name>
<dbReference type="Proteomes" id="UP000319219">
    <property type="component" value="Unassembled WGS sequence"/>
</dbReference>
<proteinExistence type="predicted"/>
<evidence type="ECO:0000313" key="3">
    <source>
        <dbReference type="EMBL" id="TQR97300.1"/>
    </source>
</evidence>
<evidence type="ECO:0000256" key="1">
    <source>
        <dbReference type="ARBA" id="ARBA00022801"/>
    </source>
</evidence>
<dbReference type="InterPro" id="IPR050695">
    <property type="entry name" value="N-acetylmuramoyl_amidase_3"/>
</dbReference>
<evidence type="ECO:0000313" key="4">
    <source>
        <dbReference type="Proteomes" id="UP000319219"/>
    </source>
</evidence>
<comment type="caution">
    <text evidence="3">The sequence shown here is derived from an EMBL/GenBank/DDBJ whole genome shotgun (WGS) entry which is preliminary data.</text>
</comment>
<dbReference type="PANTHER" id="PTHR30404:SF0">
    <property type="entry name" value="N-ACETYLMURAMOYL-L-ALANINE AMIDASE AMIC"/>
    <property type="match status" value="1"/>
</dbReference>
<evidence type="ECO:0000259" key="2">
    <source>
        <dbReference type="SMART" id="SM00646"/>
    </source>
</evidence>
<protein>
    <recommendedName>
        <fullName evidence="2">MurNAc-LAA domain-containing protein</fullName>
    </recommendedName>
</protein>
<organism evidence="3 4">
    <name type="scientific">Paenibacillus ottowii</name>
    <dbReference type="NCBI Taxonomy" id="2315729"/>
    <lineage>
        <taxon>Bacteria</taxon>
        <taxon>Bacillati</taxon>
        <taxon>Bacillota</taxon>
        <taxon>Bacilli</taxon>
        <taxon>Bacillales</taxon>
        <taxon>Paenibacillaceae</taxon>
        <taxon>Paenibacillus</taxon>
    </lineage>
</organism>
<accession>A0ABY3B0W6</accession>
<keyword evidence="1" id="KW-0378">Hydrolase</keyword>
<dbReference type="SUPFAM" id="SSF53187">
    <property type="entry name" value="Zn-dependent exopeptidases"/>
    <property type="match status" value="1"/>
</dbReference>
<sequence length="355" mass="38925">MMRMESKIDLIMQEAGIEWDANTPNEDLQNYLKGPRRPFLLSWVTFTYAQDADKSNNWRDNEMAKKTIVIDAGHGAKDPGAVGPTKKNEKDFNLTMAIKVESILKDNPELKVILTRRTDVFLELEERVSIANKANADVFVSIHANSNSNKSASGTQTYYMRPTSKNLANTIHKQLAEATGLRDRGVTYGSFYVIKHTKMDAVLLEVGFISNAVEEAALFDVDFQNRVALAIAKGLCAHVGVPFTGPDTKPTPTPVTPKPADPAPYPTMEVIVGSQEFTGYSIKNVTFVPSRPIGEMLGGKIGYTNGKVTINGDAVETVNIGGIGHVPARALTTALGARIFWDKTNPKRVDIFPKL</sequence>